<reference evidence="2" key="2">
    <citation type="submission" date="2020-10" db="UniProtKB">
        <authorList>
            <consortium name="WormBaseParasite"/>
        </authorList>
    </citation>
    <scope>IDENTIFICATION</scope>
</reference>
<dbReference type="AlphaFoldDB" id="A0A7E4UXL6"/>
<organism evidence="1 2">
    <name type="scientific">Panagrellus redivivus</name>
    <name type="common">Microworm</name>
    <dbReference type="NCBI Taxonomy" id="6233"/>
    <lineage>
        <taxon>Eukaryota</taxon>
        <taxon>Metazoa</taxon>
        <taxon>Ecdysozoa</taxon>
        <taxon>Nematoda</taxon>
        <taxon>Chromadorea</taxon>
        <taxon>Rhabditida</taxon>
        <taxon>Tylenchina</taxon>
        <taxon>Panagrolaimomorpha</taxon>
        <taxon>Panagrolaimoidea</taxon>
        <taxon>Panagrolaimidae</taxon>
        <taxon>Panagrellus</taxon>
    </lineage>
</organism>
<reference evidence="1" key="1">
    <citation type="journal article" date="2013" name="Genetics">
        <title>The draft genome and transcriptome of Panagrellus redivivus are shaped by the harsh demands of a free-living lifestyle.</title>
        <authorList>
            <person name="Srinivasan J."/>
            <person name="Dillman A.R."/>
            <person name="Macchietto M.G."/>
            <person name="Heikkinen L."/>
            <person name="Lakso M."/>
            <person name="Fracchia K.M."/>
            <person name="Antoshechkin I."/>
            <person name="Mortazavi A."/>
            <person name="Wong G."/>
            <person name="Sternberg P.W."/>
        </authorList>
    </citation>
    <scope>NUCLEOTIDE SEQUENCE [LARGE SCALE GENOMIC DNA]</scope>
    <source>
        <strain evidence="1">MT8872</strain>
    </source>
</reference>
<keyword evidence="1" id="KW-1185">Reference proteome</keyword>
<accession>A0A7E4UXL6</accession>
<proteinExistence type="predicted"/>
<dbReference type="WBParaSite" id="Pan_g14059.t1">
    <property type="protein sequence ID" value="Pan_g14059.t1"/>
    <property type="gene ID" value="Pan_g14059"/>
</dbReference>
<evidence type="ECO:0000313" key="2">
    <source>
        <dbReference type="WBParaSite" id="Pan_g14059.t1"/>
    </source>
</evidence>
<name>A0A7E4UXL6_PANRE</name>
<sequence>MMHTLPQAIRPDENSFLCRFPATAATPTPFMTAAIKAWASNATNGLFTAHQVSLFPFLPSASLVIRLQKMHQEIRNLNPQRRLNLS</sequence>
<evidence type="ECO:0000313" key="1">
    <source>
        <dbReference type="Proteomes" id="UP000492821"/>
    </source>
</evidence>
<protein>
    <submittedName>
        <fullName evidence="2">Uncharacterized protein</fullName>
    </submittedName>
</protein>
<dbReference type="Proteomes" id="UP000492821">
    <property type="component" value="Unassembled WGS sequence"/>
</dbReference>